<dbReference type="InterPro" id="IPR050261">
    <property type="entry name" value="FrsA_esterase"/>
</dbReference>
<dbReference type="NCBIfam" id="NF007857">
    <property type="entry name" value="PRK10566.1"/>
    <property type="match status" value="1"/>
</dbReference>
<gene>
    <name evidence="4" type="primary">yjfP</name>
    <name evidence="5" type="ORF">HV178_21890</name>
    <name evidence="4" type="ORF">KV121_001205</name>
    <name evidence="3" type="ORF">P7U51_003648</name>
</gene>
<accession>A0A0D7LN31</accession>
<evidence type="ECO:0000256" key="1">
    <source>
        <dbReference type="ARBA" id="ARBA00022801"/>
    </source>
</evidence>
<protein>
    <submittedName>
        <fullName evidence="4">Esterase</fullName>
    </submittedName>
</protein>
<dbReference type="GO" id="GO:0008236">
    <property type="term" value="F:serine-type peptidase activity"/>
    <property type="evidence" value="ECO:0007669"/>
    <property type="project" value="InterPro"/>
</dbReference>
<dbReference type="Proteomes" id="UP000512222">
    <property type="component" value="Chromosome"/>
</dbReference>
<dbReference type="EMBL" id="ABLGCN030000010">
    <property type="protein sequence ID" value="EMM7459094.1"/>
    <property type="molecule type" value="Genomic_DNA"/>
</dbReference>
<dbReference type="SUPFAM" id="SSF53474">
    <property type="entry name" value="alpha/beta-Hydrolases"/>
    <property type="match status" value="1"/>
</dbReference>
<keyword evidence="1" id="KW-0378">Hydrolase</keyword>
<feature type="domain" description="Peptidase S9 prolyl oligopeptidase catalytic" evidence="2">
    <location>
        <begin position="48"/>
        <end position="248"/>
    </location>
</feature>
<organism evidence="4 7">
    <name type="scientific">Citrobacter freundii</name>
    <dbReference type="NCBI Taxonomy" id="546"/>
    <lineage>
        <taxon>Bacteria</taxon>
        <taxon>Pseudomonadati</taxon>
        <taxon>Pseudomonadota</taxon>
        <taxon>Gammaproteobacteria</taxon>
        <taxon>Enterobacterales</taxon>
        <taxon>Enterobacteriaceae</taxon>
        <taxon>Citrobacter</taxon>
        <taxon>Citrobacter freundii complex</taxon>
    </lineage>
</organism>
<dbReference type="RefSeq" id="WP_016149449.1">
    <property type="nucleotide sequence ID" value="NZ_AP028314.1"/>
</dbReference>
<evidence type="ECO:0000313" key="6">
    <source>
        <dbReference type="Proteomes" id="UP000512222"/>
    </source>
</evidence>
<reference evidence="5" key="3">
    <citation type="journal article" date="2021" name="Microb. Genom.">
        <title>A genomic epidemiological study shows that prevalence of antimicrobial resistance in Enterobacterales is associated with the livestock host, as well as antimicrobial usage.</title>
        <authorList>
            <person name="AbuOun M."/>
            <person name="Jones H."/>
            <person name="Stubberfield E."/>
            <person name="Gilson D."/>
            <person name="Shaw L.P."/>
            <person name="Hubbard A.T.M."/>
            <person name="Chau K.K."/>
            <person name="Sebra R."/>
            <person name="Peto T.E.A."/>
            <person name="Crook D.W."/>
            <person name="Read D.S."/>
            <person name="Gweon H.S."/>
            <person name="Walker A.S."/>
            <person name="Stoesser N."/>
            <person name="Smith R.P."/>
            <person name="Anjum M.F."/>
            <person name="On Behalf Of The Rehab Consortium."/>
        </authorList>
    </citation>
    <scope>NUCLEOTIDE SEQUENCE</scope>
    <source>
        <strain evidence="5">RHBSTW-00370</strain>
    </source>
</reference>
<dbReference type="Proteomes" id="UP000885148">
    <property type="component" value="Unassembled WGS sequence"/>
</dbReference>
<dbReference type="GeneID" id="87003006"/>
<dbReference type="PANTHER" id="PTHR22946">
    <property type="entry name" value="DIENELACTONE HYDROLASE DOMAIN-CONTAINING PROTEIN-RELATED"/>
    <property type="match status" value="1"/>
</dbReference>
<dbReference type="GO" id="GO:0006508">
    <property type="term" value="P:proteolysis"/>
    <property type="evidence" value="ECO:0007669"/>
    <property type="project" value="InterPro"/>
</dbReference>
<evidence type="ECO:0000313" key="5">
    <source>
        <dbReference type="EMBL" id="QLV32475.1"/>
    </source>
</evidence>
<dbReference type="Pfam" id="PF00326">
    <property type="entry name" value="Peptidase_S9"/>
    <property type="match status" value="1"/>
</dbReference>
<evidence type="ECO:0000313" key="4">
    <source>
        <dbReference type="EMBL" id="HBH7041177.1"/>
    </source>
</evidence>
<dbReference type="EMBL" id="DAESCB010000003">
    <property type="protein sequence ID" value="HBH7041177.1"/>
    <property type="molecule type" value="Genomic_DNA"/>
</dbReference>
<evidence type="ECO:0000259" key="2">
    <source>
        <dbReference type="Pfam" id="PF00326"/>
    </source>
</evidence>
<dbReference type="Proteomes" id="UP001169574">
    <property type="component" value="Unassembled WGS sequence"/>
</dbReference>
<dbReference type="EMBL" id="CP056573">
    <property type="protein sequence ID" value="QLV32475.1"/>
    <property type="molecule type" value="Genomic_DNA"/>
</dbReference>
<dbReference type="OrthoDB" id="31158at2"/>
<sequence length="249" mass="27723">MIEIETRQLAGIPVLHAVPAGKRECSLPCILFYHGFTSSSLVYSYFAVALAQAGFRVVMPDAPEHGARFKGNAQERMFRFWHILQQNMQEFTTLRAALVAENWLSDERLAVGGASMGGMTALGIMARHPEVKCVASLMGSGYFTRLAQTLFPPLQVQTPEQQAEFDAVIAPLAEWDVTHQLPRLADRPLLLWHGQDDDVVPAVETFRLQQALIQAGLDNNLTCLWEAGVRHRITPEALAATVTFFRQHL</sequence>
<reference evidence="4" key="1">
    <citation type="journal article" date="2018" name="Genome Biol.">
        <title>SKESA: strategic k-mer extension for scrupulous assemblies.</title>
        <authorList>
            <person name="Souvorov A."/>
            <person name="Agarwala R."/>
            <person name="Lipman D.J."/>
        </authorList>
    </citation>
    <scope>NUCLEOTIDE SEQUENCE</scope>
    <source>
        <strain evidence="4">91871</strain>
    </source>
</reference>
<name>A0A0D7LN31_CITFR</name>
<dbReference type="PANTHER" id="PTHR22946:SF9">
    <property type="entry name" value="POLYKETIDE TRANSFERASE AF380"/>
    <property type="match status" value="1"/>
</dbReference>
<dbReference type="STRING" id="1333848.CFNIH1_08580"/>
<proteinExistence type="predicted"/>
<dbReference type="AlphaFoldDB" id="A0A0D7LN31"/>
<reference evidence="6" key="2">
    <citation type="submission" date="2020-06" db="EMBL/GenBank/DDBJ databases">
        <title>REHAB project genomes.</title>
        <authorList>
            <person name="Shaw L.P."/>
        </authorList>
    </citation>
    <scope>NUCLEOTIDE SEQUENCE [LARGE SCALE GENOMIC DNA]</scope>
    <source>
        <strain evidence="6">RHBSTW-00370</strain>
    </source>
</reference>
<dbReference type="InterPro" id="IPR029058">
    <property type="entry name" value="AB_hydrolase_fold"/>
</dbReference>
<evidence type="ECO:0000313" key="7">
    <source>
        <dbReference type="Proteomes" id="UP000885148"/>
    </source>
</evidence>
<reference evidence="3" key="5">
    <citation type="submission" date="2024-02" db="EMBL/GenBank/DDBJ databases">
        <authorList>
            <consortium name="Clinical and Environmental Microbiology Branch: Whole genome sequencing antimicrobial resistance pathogens in the healthcare setting"/>
        </authorList>
    </citation>
    <scope>NUCLEOTIDE SEQUENCE</scope>
    <source>
        <strain evidence="3">Whole organism</strain>
    </source>
</reference>
<reference evidence="4" key="4">
    <citation type="submission" date="2021-07" db="EMBL/GenBank/DDBJ databases">
        <authorList>
            <consortium name="NCBI Pathogen Detection Project"/>
        </authorList>
    </citation>
    <scope>NUCLEOTIDE SEQUENCE</scope>
    <source>
        <strain evidence="4">91871</strain>
    </source>
</reference>
<dbReference type="InterPro" id="IPR001375">
    <property type="entry name" value="Peptidase_S9_cat"/>
</dbReference>
<dbReference type="GO" id="GO:0052689">
    <property type="term" value="F:carboxylic ester hydrolase activity"/>
    <property type="evidence" value="ECO:0007669"/>
    <property type="project" value="UniProtKB-ARBA"/>
</dbReference>
<dbReference type="Gene3D" id="3.40.50.1820">
    <property type="entry name" value="alpha/beta hydrolase"/>
    <property type="match status" value="1"/>
</dbReference>
<evidence type="ECO:0000313" key="3">
    <source>
        <dbReference type="EMBL" id="EMM7459094.1"/>
    </source>
</evidence>